<evidence type="ECO:0000313" key="1">
    <source>
        <dbReference type="EMBL" id="SHK18658.1"/>
    </source>
</evidence>
<sequence>MGEDNNIYHDYYQEFKNKKAVTEEVRRLIGSELDKSIDHLAVGIDKEFLNSDNVLDLKTCGKSVSITFESDIFLNHTDFAQKSYEIIEKLRNNNMNLSKATFGFIKTKNVDLEQSFILRVDRTSMHSSPSDLEKLVNREK</sequence>
<keyword evidence="2" id="KW-1185">Reference proteome</keyword>
<reference evidence="2" key="1">
    <citation type="submission" date="2016-11" db="EMBL/GenBank/DDBJ databases">
        <authorList>
            <person name="Varghese N."/>
            <person name="Submissions S."/>
        </authorList>
    </citation>
    <scope>NUCLEOTIDE SEQUENCE [LARGE SCALE GENOMIC DNA]</scope>
    <source>
        <strain evidence="2">DSM 10349</strain>
    </source>
</reference>
<dbReference type="EMBL" id="FRAR01000008">
    <property type="protein sequence ID" value="SHK18658.1"/>
    <property type="molecule type" value="Genomic_DNA"/>
</dbReference>
<name>A0A1M6QEQ3_9FIRM</name>
<gene>
    <name evidence="1" type="ORF">SAMN02745123_01001</name>
</gene>
<organism evidence="1 2">
    <name type="scientific">Desulforamulus aeronauticus DSM 10349</name>
    <dbReference type="NCBI Taxonomy" id="1121421"/>
    <lineage>
        <taxon>Bacteria</taxon>
        <taxon>Bacillati</taxon>
        <taxon>Bacillota</taxon>
        <taxon>Clostridia</taxon>
        <taxon>Eubacteriales</taxon>
        <taxon>Peptococcaceae</taxon>
        <taxon>Desulforamulus</taxon>
    </lineage>
</organism>
<dbReference type="Proteomes" id="UP000183997">
    <property type="component" value="Unassembled WGS sequence"/>
</dbReference>
<proteinExistence type="predicted"/>
<evidence type="ECO:0000313" key="2">
    <source>
        <dbReference type="Proteomes" id="UP000183997"/>
    </source>
</evidence>
<protein>
    <submittedName>
        <fullName evidence="1">Uncharacterized protein</fullName>
    </submittedName>
</protein>
<accession>A0A1M6QEQ3</accession>
<dbReference type="AlphaFoldDB" id="A0A1M6QEQ3"/>